<protein>
    <submittedName>
        <fullName evidence="1">Putative portal vertex protein from bacteriophage origin</fullName>
    </submittedName>
</protein>
<reference evidence="1 2" key="1">
    <citation type="submission" date="2018-06" db="EMBL/GenBank/DDBJ databases">
        <authorList>
            <consortium name="Pathogen Informatics"/>
            <person name="Doyle S."/>
        </authorList>
    </citation>
    <scope>NUCLEOTIDE SEQUENCE [LARGE SCALE GENOMIC DNA]</scope>
    <source>
        <strain evidence="1 2">NCTC8009</strain>
    </source>
</reference>
<dbReference type="EMBL" id="UARW01000010">
    <property type="protein sequence ID" value="SQD04877.1"/>
    <property type="molecule type" value="Genomic_DNA"/>
</dbReference>
<organism evidence="1 2">
    <name type="scientific">Escherichia coli</name>
    <dbReference type="NCBI Taxonomy" id="562"/>
    <lineage>
        <taxon>Bacteria</taxon>
        <taxon>Pseudomonadati</taxon>
        <taxon>Pseudomonadota</taxon>
        <taxon>Gammaproteobacteria</taxon>
        <taxon>Enterobacterales</taxon>
        <taxon>Enterobacteriaceae</taxon>
        <taxon>Escherichia</taxon>
    </lineage>
</organism>
<dbReference type="Proteomes" id="UP000250991">
    <property type="component" value="Unassembled WGS sequence"/>
</dbReference>
<accession>A0A2X3K0D2</accession>
<evidence type="ECO:0000313" key="2">
    <source>
        <dbReference type="Proteomes" id="UP000250991"/>
    </source>
</evidence>
<evidence type="ECO:0000313" key="1">
    <source>
        <dbReference type="EMBL" id="SQD04877.1"/>
    </source>
</evidence>
<gene>
    <name evidence="1" type="primary">Q_9</name>
    <name evidence="1" type="ORF">NCTC8009_05420</name>
</gene>
<sequence>MACPDYIGGIHSVLLNSEATIFRRRYYNNGAHMGFILYTSDPNLTLEMENEIKEKIAQSKGLGNFRNMFINIPKGDPEGVKIMPVGEVSAKDEFANIKGITAQDIFTAHRFPAGLAGIIPTNGAVMGNPETARTTYRKDEVIPLQRKLMNGVNNDPEIPAHLHLVFDVDIPAIATEKGEK</sequence>
<proteinExistence type="predicted"/>
<dbReference type="AlphaFoldDB" id="A0A2X3K0D2"/>
<name>A0A2X3K0D2_ECOLX</name>